<comment type="caution">
    <text evidence="2">The sequence shown here is derived from an EMBL/GenBank/DDBJ whole genome shotgun (WGS) entry which is preliminary data.</text>
</comment>
<dbReference type="GO" id="GO:0000127">
    <property type="term" value="C:transcription factor TFIIIC complex"/>
    <property type="evidence" value="ECO:0007669"/>
    <property type="project" value="InterPro"/>
</dbReference>
<dbReference type="GO" id="GO:0003677">
    <property type="term" value="F:DNA binding"/>
    <property type="evidence" value="ECO:0007669"/>
    <property type="project" value="InterPro"/>
</dbReference>
<dbReference type="EMBL" id="BTSX01000005">
    <property type="protein sequence ID" value="GMS99027.1"/>
    <property type="molecule type" value="Genomic_DNA"/>
</dbReference>
<proteinExistence type="predicted"/>
<feature type="compositionally biased region" description="Basic and acidic residues" evidence="1">
    <location>
        <begin position="33"/>
        <end position="44"/>
    </location>
</feature>
<evidence type="ECO:0000313" key="3">
    <source>
        <dbReference type="Proteomes" id="UP001432027"/>
    </source>
</evidence>
<dbReference type="GO" id="GO:0006384">
    <property type="term" value="P:transcription initiation at RNA polymerase III promoter"/>
    <property type="evidence" value="ECO:0007669"/>
    <property type="project" value="InterPro"/>
</dbReference>
<dbReference type="AlphaFoldDB" id="A0AAV5TXD1"/>
<evidence type="ECO:0000256" key="1">
    <source>
        <dbReference type="SAM" id="MobiDB-lite"/>
    </source>
</evidence>
<feature type="region of interest" description="Disordered" evidence="1">
    <location>
        <begin position="15"/>
        <end position="82"/>
    </location>
</feature>
<dbReference type="GO" id="GO:0042791">
    <property type="term" value="P:5S class rRNA transcription by RNA polymerase III"/>
    <property type="evidence" value="ECO:0007669"/>
    <property type="project" value="TreeGrafter"/>
</dbReference>
<organism evidence="2 3">
    <name type="scientific">Pristionchus entomophagus</name>
    <dbReference type="NCBI Taxonomy" id="358040"/>
    <lineage>
        <taxon>Eukaryota</taxon>
        <taxon>Metazoa</taxon>
        <taxon>Ecdysozoa</taxon>
        <taxon>Nematoda</taxon>
        <taxon>Chromadorea</taxon>
        <taxon>Rhabditida</taxon>
        <taxon>Rhabditina</taxon>
        <taxon>Diplogasteromorpha</taxon>
        <taxon>Diplogasteroidea</taxon>
        <taxon>Neodiplogasteridae</taxon>
        <taxon>Pristionchus</taxon>
    </lineage>
</organism>
<evidence type="ECO:0000313" key="2">
    <source>
        <dbReference type="EMBL" id="GMS99027.1"/>
    </source>
</evidence>
<feature type="compositionally biased region" description="Basic and acidic residues" evidence="1">
    <location>
        <begin position="15"/>
        <end position="25"/>
    </location>
</feature>
<keyword evidence="3" id="KW-1185">Reference proteome</keyword>
<sequence>MGIKERYEMFRVQVRERERESERFVMRKRRGREKGEGEKRGKESDSEEIDDGDDERSERWREEEENEDNDEEREEGVKMTKRTIDRGNQLGYQSKMIRYMILHEVAFQLTRGSQKERPTLFDRFPPGRLVNEWKKTEYDHIPVLVSLPSPLPFIPRCRYEGRPPGWFMVQDLMAALPLSLFVLVCKPSGVIPKWAMIEYLDHPLRRHTLIGDLSSKLRGTLINDKRVAKQVEHICIMLSHMGLMYIGENPTQHRFISSFTTMFFVGERGQLYDTSTSEKGFQCVTPPLSRYNRYDYSFEHVSDVYTCWHHLRALVSSTLFNFPSGS</sequence>
<gene>
    <name evidence="2" type="ORF">PENTCL1PPCAC_21202</name>
</gene>
<accession>A0AAV5TXD1</accession>
<dbReference type="Proteomes" id="UP001432027">
    <property type="component" value="Unassembled WGS sequence"/>
</dbReference>
<name>A0AAV5TXD1_9BILA</name>
<dbReference type="PANTHER" id="PTHR15180">
    <property type="entry name" value="GENERAL TRANSCRIPTION FACTOR 3C POLYPEPTIDE 1"/>
    <property type="match status" value="1"/>
</dbReference>
<dbReference type="PANTHER" id="PTHR15180:SF1">
    <property type="entry name" value="GENERAL TRANSCRIPTION FACTOR 3C POLYPEPTIDE 1"/>
    <property type="match status" value="1"/>
</dbReference>
<feature type="compositionally biased region" description="Acidic residues" evidence="1">
    <location>
        <begin position="63"/>
        <end position="74"/>
    </location>
</feature>
<protein>
    <submittedName>
        <fullName evidence="2">Uncharacterized protein</fullName>
    </submittedName>
</protein>
<reference evidence="2" key="1">
    <citation type="submission" date="2023-10" db="EMBL/GenBank/DDBJ databases">
        <title>Genome assembly of Pristionchus species.</title>
        <authorList>
            <person name="Yoshida K."/>
            <person name="Sommer R.J."/>
        </authorList>
    </citation>
    <scope>NUCLEOTIDE SEQUENCE</scope>
    <source>
        <strain evidence="2">RS0144</strain>
    </source>
</reference>
<dbReference type="InterPro" id="IPR044210">
    <property type="entry name" value="Tfc3-like"/>
</dbReference>
<feature type="compositionally biased region" description="Acidic residues" evidence="1">
    <location>
        <begin position="45"/>
        <end position="55"/>
    </location>
</feature>